<reference evidence="2" key="1">
    <citation type="journal article" date="2023" name="Plant J.">
        <title>Genome sequences and population genomics provide insights into the demographic history, inbreeding, and mutation load of two 'living fossil' tree species of Dipteronia.</title>
        <authorList>
            <person name="Feng Y."/>
            <person name="Comes H.P."/>
            <person name="Chen J."/>
            <person name="Zhu S."/>
            <person name="Lu R."/>
            <person name="Zhang X."/>
            <person name="Li P."/>
            <person name="Qiu J."/>
            <person name="Olsen K.M."/>
            <person name="Qiu Y."/>
        </authorList>
    </citation>
    <scope>NUCLEOTIDE SEQUENCE</scope>
    <source>
        <strain evidence="2">NBL</strain>
    </source>
</reference>
<evidence type="ECO:0000259" key="1">
    <source>
        <dbReference type="Pfam" id="PF13456"/>
    </source>
</evidence>
<dbReference type="AlphaFoldDB" id="A0AAD9ZVJ4"/>
<dbReference type="CDD" id="cd06222">
    <property type="entry name" value="RNase_H_like"/>
    <property type="match status" value="1"/>
</dbReference>
<name>A0AAD9ZVJ4_9ROSI</name>
<dbReference type="Proteomes" id="UP001281410">
    <property type="component" value="Unassembled WGS sequence"/>
</dbReference>
<keyword evidence="3" id="KW-1185">Reference proteome</keyword>
<evidence type="ECO:0000313" key="3">
    <source>
        <dbReference type="Proteomes" id="UP001281410"/>
    </source>
</evidence>
<protein>
    <recommendedName>
        <fullName evidence="1">RNase H type-1 domain-containing protein</fullName>
    </recommendedName>
</protein>
<evidence type="ECO:0000313" key="2">
    <source>
        <dbReference type="EMBL" id="KAK3193886.1"/>
    </source>
</evidence>
<dbReference type="PANTHER" id="PTHR47074">
    <property type="entry name" value="BNAC02G40300D PROTEIN"/>
    <property type="match status" value="1"/>
</dbReference>
<dbReference type="GO" id="GO:0004523">
    <property type="term" value="F:RNA-DNA hybrid ribonuclease activity"/>
    <property type="evidence" value="ECO:0007669"/>
    <property type="project" value="InterPro"/>
</dbReference>
<comment type="caution">
    <text evidence="2">The sequence shown here is derived from an EMBL/GenBank/DDBJ whole genome shotgun (WGS) entry which is preliminary data.</text>
</comment>
<dbReference type="InterPro" id="IPR052929">
    <property type="entry name" value="RNase_H-like_EbsB-rel"/>
</dbReference>
<dbReference type="Gene3D" id="3.30.420.10">
    <property type="entry name" value="Ribonuclease H-like superfamily/Ribonuclease H"/>
    <property type="match status" value="1"/>
</dbReference>
<dbReference type="InterPro" id="IPR012337">
    <property type="entry name" value="RNaseH-like_sf"/>
</dbReference>
<proteinExistence type="predicted"/>
<organism evidence="2 3">
    <name type="scientific">Dipteronia sinensis</name>
    <dbReference type="NCBI Taxonomy" id="43782"/>
    <lineage>
        <taxon>Eukaryota</taxon>
        <taxon>Viridiplantae</taxon>
        <taxon>Streptophyta</taxon>
        <taxon>Embryophyta</taxon>
        <taxon>Tracheophyta</taxon>
        <taxon>Spermatophyta</taxon>
        <taxon>Magnoliopsida</taxon>
        <taxon>eudicotyledons</taxon>
        <taxon>Gunneridae</taxon>
        <taxon>Pentapetalae</taxon>
        <taxon>rosids</taxon>
        <taxon>malvids</taxon>
        <taxon>Sapindales</taxon>
        <taxon>Sapindaceae</taxon>
        <taxon>Hippocastanoideae</taxon>
        <taxon>Acereae</taxon>
        <taxon>Dipteronia</taxon>
    </lineage>
</organism>
<dbReference type="PANTHER" id="PTHR47074:SF48">
    <property type="entry name" value="POLYNUCLEOTIDYL TRANSFERASE, RIBONUCLEASE H-LIKE SUPERFAMILY PROTEIN"/>
    <property type="match status" value="1"/>
</dbReference>
<dbReference type="GO" id="GO:0003676">
    <property type="term" value="F:nucleic acid binding"/>
    <property type="evidence" value="ECO:0007669"/>
    <property type="project" value="InterPro"/>
</dbReference>
<gene>
    <name evidence="2" type="ORF">Dsin_025196</name>
</gene>
<dbReference type="InterPro" id="IPR036397">
    <property type="entry name" value="RNaseH_sf"/>
</dbReference>
<dbReference type="Pfam" id="PF13456">
    <property type="entry name" value="RVT_3"/>
    <property type="match status" value="1"/>
</dbReference>
<accession>A0AAD9ZVJ4</accession>
<dbReference type="SUPFAM" id="SSF53098">
    <property type="entry name" value="Ribonuclease H-like"/>
    <property type="match status" value="1"/>
</dbReference>
<dbReference type="EMBL" id="JANJYJ010000008">
    <property type="protein sequence ID" value="KAK3193886.1"/>
    <property type="molecule type" value="Genomic_DNA"/>
</dbReference>
<dbReference type="InterPro" id="IPR002156">
    <property type="entry name" value="RNaseH_domain"/>
</dbReference>
<feature type="domain" description="RNase H type-1" evidence="1">
    <location>
        <begin position="108"/>
        <end position="229"/>
    </location>
</feature>
<sequence>MINGFLGPLPSRSFLQELMSHLKTALGGWNVALLKENFLSDDVTTILSIPCSEVHYDDSICWHYLKDREYTIKSGYKAGTLPSSSSCSAGRDNWLRKLWSIKVPQKINVDAALDMDGYVVGFGLVVQNSHGLVVASSVQRVIASYSSFTAETMAVLQGLNFAIDLGVRPIVIESDALAAVKLIDSGAYSSADIGVIIGEILTKLEGIDGGSVQFVSREANYVAHTLARMGLSISDDVVWLEDYPLCVERMIHGEATA</sequence>
<dbReference type="InterPro" id="IPR044730">
    <property type="entry name" value="RNase_H-like_dom_plant"/>
</dbReference>